<organism evidence="3 4">
    <name type="scientific">Clonorchis sinensis</name>
    <name type="common">Chinese liver fluke</name>
    <dbReference type="NCBI Taxonomy" id="79923"/>
    <lineage>
        <taxon>Eukaryota</taxon>
        <taxon>Metazoa</taxon>
        <taxon>Spiralia</taxon>
        <taxon>Lophotrochozoa</taxon>
        <taxon>Platyhelminthes</taxon>
        <taxon>Trematoda</taxon>
        <taxon>Digenea</taxon>
        <taxon>Opisthorchiida</taxon>
        <taxon>Opisthorchiata</taxon>
        <taxon>Opisthorchiidae</taxon>
        <taxon>Clonorchis</taxon>
    </lineage>
</organism>
<keyword evidence="4" id="KW-1185">Reference proteome</keyword>
<accession>H2KR61</accession>
<gene>
    <name evidence="3" type="ORF">CLF_105564</name>
</gene>
<proteinExistence type="predicted"/>
<evidence type="ECO:0000313" key="3">
    <source>
        <dbReference type="EMBL" id="GAA34455.1"/>
    </source>
</evidence>
<keyword evidence="2" id="KW-0472">Membrane</keyword>
<evidence type="ECO:0000256" key="1">
    <source>
        <dbReference type="SAM" id="MobiDB-lite"/>
    </source>
</evidence>
<feature type="compositionally biased region" description="Basic and acidic residues" evidence="1">
    <location>
        <begin position="284"/>
        <end position="298"/>
    </location>
</feature>
<evidence type="ECO:0000256" key="2">
    <source>
        <dbReference type="SAM" id="Phobius"/>
    </source>
</evidence>
<reference evidence="3" key="1">
    <citation type="journal article" date="2011" name="Genome Biol.">
        <title>The draft genome of the carcinogenic human liver fluke Clonorchis sinensis.</title>
        <authorList>
            <person name="Wang X."/>
            <person name="Chen W."/>
            <person name="Huang Y."/>
            <person name="Sun J."/>
            <person name="Men J."/>
            <person name="Liu H."/>
            <person name="Luo F."/>
            <person name="Guo L."/>
            <person name="Lv X."/>
            <person name="Deng C."/>
            <person name="Zhou C."/>
            <person name="Fan Y."/>
            <person name="Li X."/>
            <person name="Huang L."/>
            <person name="Hu Y."/>
            <person name="Liang C."/>
            <person name="Hu X."/>
            <person name="Xu J."/>
            <person name="Yu X."/>
        </authorList>
    </citation>
    <scope>NUCLEOTIDE SEQUENCE [LARGE SCALE GENOMIC DNA]</scope>
    <source>
        <strain evidence="3">Henan</strain>
    </source>
</reference>
<dbReference type="EMBL" id="DF143112">
    <property type="protein sequence ID" value="GAA34455.1"/>
    <property type="molecule type" value="Genomic_DNA"/>
</dbReference>
<reference key="2">
    <citation type="submission" date="2011-10" db="EMBL/GenBank/DDBJ databases">
        <title>The genome and transcriptome sequence of Clonorchis sinensis provide insights into the carcinogenic liver fluke.</title>
        <authorList>
            <person name="Wang X."/>
            <person name="Huang Y."/>
            <person name="Chen W."/>
            <person name="Liu H."/>
            <person name="Guo L."/>
            <person name="Chen Y."/>
            <person name="Luo F."/>
            <person name="Zhou W."/>
            <person name="Sun J."/>
            <person name="Mao Q."/>
            <person name="Liang P."/>
            <person name="Zhou C."/>
            <person name="Tian Y."/>
            <person name="Men J."/>
            <person name="Lv X."/>
            <person name="Huang L."/>
            <person name="Zhou J."/>
            <person name="Hu Y."/>
            <person name="Li R."/>
            <person name="Zhang F."/>
            <person name="Lei H."/>
            <person name="Li X."/>
            <person name="Hu X."/>
            <person name="Liang C."/>
            <person name="Xu J."/>
            <person name="Wu Z."/>
            <person name="Yu X."/>
        </authorList>
    </citation>
    <scope>NUCLEOTIDE SEQUENCE</scope>
    <source>
        <strain>Henan</strain>
    </source>
</reference>
<protein>
    <submittedName>
        <fullName evidence="3">Uncharacterized protein</fullName>
    </submittedName>
</protein>
<sequence>MELLIHKKDVFLDPTYPDVNAFMADYDYDLVGTPLGWWGKITETDLYKMRRFFEDNAWLISFCFLGLMLLLVLLVAIAGGIAKIPSYFTNRWFTKQELKRENIIAEERRKFMQRDDPDRFAAIHCRSATNKLGVGSVNNPVPQDLPDFEAVRFVFTDPRLIEKTHQALKKQKIDPTLDQLVDGELEDALLLALSQKRLEKRKPLSLPARIVAKQMLARGEMKIPTGPIVTPEMKLIQGWEQLYRRQLKEATEENYRWWLAQDRTLPVESREVTEKLQPLVRANRSREKASSKDDESVRGKSRGTISPSKKRKSKSEPRKQSTEQGLPKLHTSVHSTDYQKDPDDSSILREIERIEGYHSSGRIRFQSVLLAIVFDQLTRDHRLNELETYPRSVSVAKRSDSRCYTPRHRKGATAEQSTPSNMTNLLVRNYVFDCALLKFTSTYDPSASSARKRLLRLPNVRSAVDE</sequence>
<feature type="region of interest" description="Disordered" evidence="1">
    <location>
        <begin position="270"/>
        <end position="344"/>
    </location>
</feature>
<dbReference type="InParanoid" id="H2KR61"/>
<evidence type="ECO:0000313" key="4">
    <source>
        <dbReference type="Proteomes" id="UP000008909"/>
    </source>
</evidence>
<keyword evidence="2" id="KW-0812">Transmembrane</keyword>
<dbReference type="Proteomes" id="UP000008909">
    <property type="component" value="Unassembled WGS sequence"/>
</dbReference>
<dbReference type="AlphaFoldDB" id="H2KR61"/>
<keyword evidence="2" id="KW-1133">Transmembrane helix</keyword>
<name>H2KR61_CLOSI</name>
<feature type="transmembrane region" description="Helical" evidence="2">
    <location>
        <begin position="57"/>
        <end position="81"/>
    </location>
</feature>